<keyword evidence="3" id="KW-0731">Sigma factor</keyword>
<feature type="domain" description="RNA polymerase sigma factor 70 region 4 type 2" evidence="6">
    <location>
        <begin position="127"/>
        <end position="175"/>
    </location>
</feature>
<dbReference type="GO" id="GO:0006352">
    <property type="term" value="P:DNA-templated transcription initiation"/>
    <property type="evidence" value="ECO:0007669"/>
    <property type="project" value="InterPro"/>
</dbReference>
<dbReference type="SUPFAM" id="SSF88659">
    <property type="entry name" value="Sigma3 and sigma4 domains of RNA polymerase sigma factors"/>
    <property type="match status" value="1"/>
</dbReference>
<evidence type="ECO:0000259" key="6">
    <source>
        <dbReference type="Pfam" id="PF08281"/>
    </source>
</evidence>
<dbReference type="PANTHER" id="PTHR43133">
    <property type="entry name" value="RNA POLYMERASE ECF-TYPE SIGMA FACTO"/>
    <property type="match status" value="1"/>
</dbReference>
<keyword evidence="2" id="KW-0805">Transcription regulation</keyword>
<dbReference type="InterPro" id="IPR036388">
    <property type="entry name" value="WH-like_DNA-bd_sf"/>
</dbReference>
<dbReference type="CDD" id="cd06171">
    <property type="entry name" value="Sigma70_r4"/>
    <property type="match status" value="1"/>
</dbReference>
<comment type="similarity">
    <text evidence="1">Belongs to the sigma-70 factor family. ECF subfamily.</text>
</comment>
<dbReference type="Gene3D" id="1.10.10.10">
    <property type="entry name" value="Winged helix-like DNA-binding domain superfamily/Winged helix DNA-binding domain"/>
    <property type="match status" value="1"/>
</dbReference>
<dbReference type="InterPro" id="IPR007627">
    <property type="entry name" value="RNA_pol_sigma70_r2"/>
</dbReference>
<gene>
    <name evidence="7" type="ORF">HGH91_13570</name>
</gene>
<evidence type="ECO:0000256" key="4">
    <source>
        <dbReference type="ARBA" id="ARBA00023163"/>
    </source>
</evidence>
<proteinExistence type="inferred from homology"/>
<comment type="caution">
    <text evidence="7">The sequence shown here is derived from an EMBL/GenBank/DDBJ whole genome shotgun (WGS) entry which is preliminary data.</text>
</comment>
<dbReference type="NCBIfam" id="TIGR02985">
    <property type="entry name" value="Sig70_bacteroi1"/>
    <property type="match status" value="1"/>
</dbReference>
<evidence type="ECO:0000256" key="1">
    <source>
        <dbReference type="ARBA" id="ARBA00010641"/>
    </source>
</evidence>
<keyword evidence="4" id="KW-0804">Transcription</keyword>
<evidence type="ECO:0000313" key="8">
    <source>
        <dbReference type="Proteomes" id="UP000552864"/>
    </source>
</evidence>
<evidence type="ECO:0000256" key="2">
    <source>
        <dbReference type="ARBA" id="ARBA00023015"/>
    </source>
</evidence>
<dbReference type="InterPro" id="IPR013324">
    <property type="entry name" value="RNA_pol_sigma_r3/r4-like"/>
</dbReference>
<dbReference type="InterPro" id="IPR013325">
    <property type="entry name" value="RNA_pol_sigma_r2"/>
</dbReference>
<sequence>MPAITLYTDEKLLELMSSDNEDAFSTIYRRYWQGLFVTAARALRGKDEAADVVQEVFLSLWNRRKELKIEGSLAAYLQTSARYKAIHYIEKNITRRDYLSKLVHSTASDICAAGELQIQFKEVQQTVVDAIEKMPPRMREIYNLSRHEHLTHRQIAQILNISEETVKKQIQYALRLIKSALRYHRFTLPILIHYIFLSR</sequence>
<dbReference type="InterPro" id="IPR013249">
    <property type="entry name" value="RNA_pol_sigma70_r4_t2"/>
</dbReference>
<dbReference type="InterPro" id="IPR014284">
    <property type="entry name" value="RNA_pol_sigma-70_dom"/>
</dbReference>
<dbReference type="InterPro" id="IPR014327">
    <property type="entry name" value="RNA_pol_sigma70_bacteroid"/>
</dbReference>
<organism evidence="7 8">
    <name type="scientific">Chitinophaga eiseniae</name>
    <dbReference type="NCBI Taxonomy" id="634771"/>
    <lineage>
        <taxon>Bacteria</taxon>
        <taxon>Pseudomonadati</taxon>
        <taxon>Bacteroidota</taxon>
        <taxon>Chitinophagia</taxon>
        <taxon>Chitinophagales</taxon>
        <taxon>Chitinophagaceae</taxon>
        <taxon>Chitinophaga</taxon>
    </lineage>
</organism>
<dbReference type="Proteomes" id="UP000552864">
    <property type="component" value="Unassembled WGS sequence"/>
</dbReference>
<evidence type="ECO:0000256" key="3">
    <source>
        <dbReference type="ARBA" id="ARBA00023082"/>
    </source>
</evidence>
<protein>
    <submittedName>
        <fullName evidence="7">RNA polymerase sigma-70 factor</fullName>
    </submittedName>
</protein>
<keyword evidence="8" id="KW-1185">Reference proteome</keyword>
<dbReference type="AlphaFoldDB" id="A0A847SCY6"/>
<dbReference type="Pfam" id="PF04542">
    <property type="entry name" value="Sigma70_r2"/>
    <property type="match status" value="1"/>
</dbReference>
<accession>A0A847SCY6</accession>
<dbReference type="GO" id="GO:0003677">
    <property type="term" value="F:DNA binding"/>
    <property type="evidence" value="ECO:0007669"/>
    <property type="project" value="InterPro"/>
</dbReference>
<reference evidence="7 8" key="1">
    <citation type="submission" date="2020-04" db="EMBL/GenBank/DDBJ databases">
        <authorList>
            <person name="Yin C."/>
        </authorList>
    </citation>
    <scope>NUCLEOTIDE SEQUENCE [LARGE SCALE GENOMIC DNA]</scope>
    <source>
        <strain evidence="7 8">Ak56</strain>
    </source>
</reference>
<dbReference type="GO" id="GO:0016987">
    <property type="term" value="F:sigma factor activity"/>
    <property type="evidence" value="ECO:0007669"/>
    <property type="project" value="UniProtKB-KW"/>
</dbReference>
<evidence type="ECO:0000259" key="5">
    <source>
        <dbReference type="Pfam" id="PF04542"/>
    </source>
</evidence>
<dbReference type="NCBIfam" id="TIGR02937">
    <property type="entry name" value="sigma70-ECF"/>
    <property type="match status" value="1"/>
</dbReference>
<dbReference type="InterPro" id="IPR039425">
    <property type="entry name" value="RNA_pol_sigma-70-like"/>
</dbReference>
<dbReference type="Gene3D" id="1.10.1740.10">
    <property type="match status" value="1"/>
</dbReference>
<evidence type="ECO:0000313" key="7">
    <source>
        <dbReference type="EMBL" id="NLR79661.1"/>
    </source>
</evidence>
<dbReference type="SUPFAM" id="SSF88946">
    <property type="entry name" value="Sigma2 domain of RNA polymerase sigma factors"/>
    <property type="match status" value="1"/>
</dbReference>
<dbReference type="RefSeq" id="WP_168738942.1">
    <property type="nucleotide sequence ID" value="NZ_JABAHZ010000002.1"/>
</dbReference>
<name>A0A847SCY6_9BACT</name>
<dbReference type="EMBL" id="JABAHZ010000002">
    <property type="protein sequence ID" value="NLR79661.1"/>
    <property type="molecule type" value="Genomic_DNA"/>
</dbReference>
<feature type="domain" description="RNA polymerase sigma-70 region 2" evidence="5">
    <location>
        <begin position="28"/>
        <end position="92"/>
    </location>
</feature>
<dbReference type="PANTHER" id="PTHR43133:SF46">
    <property type="entry name" value="RNA POLYMERASE SIGMA-70 FACTOR ECF SUBFAMILY"/>
    <property type="match status" value="1"/>
</dbReference>
<dbReference type="Pfam" id="PF08281">
    <property type="entry name" value="Sigma70_r4_2"/>
    <property type="match status" value="1"/>
</dbReference>